<comment type="cofactor">
    <cofactor evidence="1">
        <name>NAD(+)</name>
        <dbReference type="ChEBI" id="CHEBI:57540"/>
    </cofactor>
</comment>
<dbReference type="InterPro" id="IPR020082">
    <property type="entry name" value="S-Ado-L-homoCys_hydrolase_CS"/>
</dbReference>
<evidence type="ECO:0000256" key="4">
    <source>
        <dbReference type="ARBA" id="ARBA00022801"/>
    </source>
</evidence>
<dbReference type="FunFam" id="3.40.50.720:FF:000004">
    <property type="entry name" value="Adenosylhomocysteinase"/>
    <property type="match status" value="1"/>
</dbReference>
<dbReference type="PROSITE" id="PS00739">
    <property type="entry name" value="ADOHCYASE_2"/>
    <property type="match status" value="1"/>
</dbReference>
<dbReference type="HAMAP" id="MF_00563">
    <property type="entry name" value="AdoHcyase"/>
    <property type="match status" value="1"/>
</dbReference>
<dbReference type="SUPFAM" id="SSF51735">
    <property type="entry name" value="NAD(P)-binding Rossmann-fold domains"/>
    <property type="match status" value="1"/>
</dbReference>
<dbReference type="InterPro" id="IPR000043">
    <property type="entry name" value="Adenosylhomocysteinase-like"/>
</dbReference>
<dbReference type="PANTHER" id="PTHR23420">
    <property type="entry name" value="ADENOSYLHOMOCYSTEINASE"/>
    <property type="match status" value="1"/>
</dbReference>
<dbReference type="InterPro" id="IPR042172">
    <property type="entry name" value="Adenosylhomocyst_ase-like_sf"/>
</dbReference>
<sequence>MNYDIKDPNLAEEGTQRIYWANRFMPVLAQIRERFAKSRPLEGIRIAACLHVTTETANLMRALKAGGAETVLCASNPLSTQDDVAASLVSDYDIPVFAIKGEDTETYYDHIDAAINFKPNITMDDGADLVSILHSADTDEKLLDNVIAGTEETTTGVIRLKSMANDGVLKYPIIAVNDAKTKHFFDNRYGTGQSTLDGIIRATNVLISGSTVVVAGYGWCGRGFASRASGLGANVIVTEVNPLTALEAIMDGFRVMPMINAVKEADIICTITGDIHVLRHEHFETMKDGAIVANSGHFNVEIDIPALEKLSENKVTVRNFVDEYTLKDGRKIFLLAEGRLINLSSAEGHPASVMDMSFANQALSAEYIAKNYPNMENQVYVVPEQIDASIASLKLKALGVEIDQLTDEQQEYLNSWTMGT</sequence>
<accession>A0A382D2X6</accession>
<evidence type="ECO:0000256" key="2">
    <source>
        <dbReference type="ARBA" id="ARBA00007122"/>
    </source>
</evidence>
<dbReference type="NCBIfam" id="TIGR00936">
    <property type="entry name" value="ahcY"/>
    <property type="match status" value="1"/>
</dbReference>
<evidence type="ECO:0000256" key="5">
    <source>
        <dbReference type="ARBA" id="ARBA00023027"/>
    </source>
</evidence>
<dbReference type="InterPro" id="IPR036291">
    <property type="entry name" value="NAD(P)-bd_dom_sf"/>
</dbReference>
<keyword evidence="5" id="KW-0520">NAD</keyword>
<dbReference type="Gene3D" id="3.40.50.1480">
    <property type="entry name" value="Adenosylhomocysteinase-like"/>
    <property type="match status" value="1"/>
</dbReference>
<evidence type="ECO:0000259" key="7">
    <source>
        <dbReference type="SMART" id="SM00997"/>
    </source>
</evidence>
<comment type="similarity">
    <text evidence="2">Belongs to the adenosylhomocysteinase family.</text>
</comment>
<organism evidence="8">
    <name type="scientific">marine metagenome</name>
    <dbReference type="NCBI Taxonomy" id="408172"/>
    <lineage>
        <taxon>unclassified sequences</taxon>
        <taxon>metagenomes</taxon>
        <taxon>ecological metagenomes</taxon>
    </lineage>
</organism>
<dbReference type="PANTHER" id="PTHR23420:SF0">
    <property type="entry name" value="ADENOSYLHOMOCYSTEINASE"/>
    <property type="match status" value="1"/>
</dbReference>
<dbReference type="NCBIfam" id="NF004005">
    <property type="entry name" value="PRK05476.2-3"/>
    <property type="match status" value="1"/>
</dbReference>
<proteinExistence type="inferred from homology"/>
<dbReference type="CDD" id="cd00401">
    <property type="entry name" value="SAHH"/>
    <property type="match status" value="1"/>
</dbReference>
<dbReference type="Gene3D" id="3.40.50.720">
    <property type="entry name" value="NAD(P)-binding Rossmann-like Domain"/>
    <property type="match status" value="1"/>
</dbReference>
<dbReference type="SMART" id="SM00997">
    <property type="entry name" value="AdoHcyase_NAD"/>
    <property type="match status" value="1"/>
</dbReference>
<comment type="pathway">
    <text evidence="6">Amino-acid biosynthesis.</text>
</comment>
<dbReference type="Pfam" id="PF05221">
    <property type="entry name" value="AdoHcyase"/>
    <property type="match status" value="2"/>
</dbReference>
<dbReference type="EMBL" id="UINC01037247">
    <property type="protein sequence ID" value="SVB32449.1"/>
    <property type="molecule type" value="Genomic_DNA"/>
</dbReference>
<feature type="domain" description="S-adenosyl-L-homocysteine hydrolase NAD binding" evidence="7">
    <location>
        <begin position="187"/>
        <end position="348"/>
    </location>
</feature>
<dbReference type="GO" id="GO:0005829">
    <property type="term" value="C:cytosol"/>
    <property type="evidence" value="ECO:0007669"/>
    <property type="project" value="TreeGrafter"/>
</dbReference>
<dbReference type="GO" id="GO:0006730">
    <property type="term" value="P:one-carbon metabolic process"/>
    <property type="evidence" value="ECO:0007669"/>
    <property type="project" value="UniProtKB-KW"/>
</dbReference>
<evidence type="ECO:0000313" key="8">
    <source>
        <dbReference type="EMBL" id="SVB32449.1"/>
    </source>
</evidence>
<gene>
    <name evidence="8" type="ORF">METZ01_LOCUS185303</name>
</gene>
<evidence type="ECO:0000256" key="3">
    <source>
        <dbReference type="ARBA" id="ARBA00022563"/>
    </source>
</evidence>
<dbReference type="SMART" id="SM00996">
    <property type="entry name" value="AdoHcyase"/>
    <property type="match status" value="1"/>
</dbReference>
<keyword evidence="3" id="KW-0554">One-carbon metabolism</keyword>
<dbReference type="AlphaFoldDB" id="A0A382D2X6"/>
<dbReference type="SUPFAM" id="SSF52283">
    <property type="entry name" value="Formate/glycerate dehydrogenase catalytic domain-like"/>
    <property type="match status" value="1"/>
</dbReference>
<evidence type="ECO:0000256" key="6">
    <source>
        <dbReference type="ARBA" id="ARBA00029440"/>
    </source>
</evidence>
<name>A0A382D2X6_9ZZZZ</name>
<evidence type="ECO:0000256" key="1">
    <source>
        <dbReference type="ARBA" id="ARBA00001911"/>
    </source>
</evidence>
<dbReference type="GO" id="GO:0004013">
    <property type="term" value="F:adenosylhomocysteinase activity"/>
    <property type="evidence" value="ECO:0007669"/>
    <property type="project" value="TreeGrafter"/>
</dbReference>
<dbReference type="GO" id="GO:0033353">
    <property type="term" value="P:S-adenosylmethionine cycle"/>
    <property type="evidence" value="ECO:0007669"/>
    <property type="project" value="TreeGrafter"/>
</dbReference>
<keyword evidence="4" id="KW-0378">Hydrolase</keyword>
<dbReference type="PROSITE" id="PS00738">
    <property type="entry name" value="ADOHCYASE_1"/>
    <property type="match status" value="1"/>
</dbReference>
<dbReference type="InterPro" id="IPR015878">
    <property type="entry name" value="Ado_hCys_hydrolase_NAD-bd"/>
</dbReference>
<dbReference type="PIRSF" id="PIRSF001109">
    <property type="entry name" value="Ad_hcy_hydrolase"/>
    <property type="match status" value="1"/>
</dbReference>
<dbReference type="Pfam" id="PF00670">
    <property type="entry name" value="AdoHcyase_NAD"/>
    <property type="match status" value="1"/>
</dbReference>
<reference evidence="8" key="1">
    <citation type="submission" date="2018-05" db="EMBL/GenBank/DDBJ databases">
        <authorList>
            <person name="Lanie J.A."/>
            <person name="Ng W.-L."/>
            <person name="Kazmierczak K.M."/>
            <person name="Andrzejewski T.M."/>
            <person name="Davidsen T.M."/>
            <person name="Wayne K.J."/>
            <person name="Tettelin H."/>
            <person name="Glass J.I."/>
            <person name="Rusch D."/>
            <person name="Podicherti R."/>
            <person name="Tsui H.-C.T."/>
            <person name="Winkler M.E."/>
        </authorList>
    </citation>
    <scope>NUCLEOTIDE SEQUENCE</scope>
</reference>
<protein>
    <recommendedName>
        <fullName evidence="7">S-adenosyl-L-homocysteine hydrolase NAD binding domain-containing protein</fullName>
    </recommendedName>
</protein>